<name>A0A0P0N5S0_9CREN</name>
<keyword evidence="1" id="KW-0812">Transmembrane</keyword>
<feature type="transmembrane region" description="Helical" evidence="1">
    <location>
        <begin position="192"/>
        <end position="210"/>
    </location>
</feature>
<dbReference type="STRING" id="1273541.Pyrde_1810"/>
<evidence type="ECO:0000313" key="3">
    <source>
        <dbReference type="Proteomes" id="UP000058613"/>
    </source>
</evidence>
<keyword evidence="1" id="KW-0472">Membrane</keyword>
<dbReference type="EMBL" id="CP013011">
    <property type="protein sequence ID" value="ALL01853.1"/>
    <property type="molecule type" value="Genomic_DNA"/>
</dbReference>
<dbReference type="Proteomes" id="UP000058613">
    <property type="component" value="Chromosome"/>
</dbReference>
<keyword evidence="1" id="KW-1133">Transmembrane helix</keyword>
<dbReference type="KEGG" id="pdl:Pyrde_1810"/>
<organism evidence="2 3">
    <name type="scientific">Pyrodictium delaneyi</name>
    <dbReference type="NCBI Taxonomy" id="1273541"/>
    <lineage>
        <taxon>Archaea</taxon>
        <taxon>Thermoproteota</taxon>
        <taxon>Thermoprotei</taxon>
        <taxon>Desulfurococcales</taxon>
        <taxon>Pyrodictiaceae</taxon>
        <taxon>Pyrodictium</taxon>
    </lineage>
</organism>
<protein>
    <submittedName>
        <fullName evidence="2">Uncharacterized protein</fullName>
    </submittedName>
</protein>
<feature type="transmembrane region" description="Helical" evidence="1">
    <location>
        <begin position="92"/>
        <end position="120"/>
    </location>
</feature>
<gene>
    <name evidence="2" type="ORF">Pyrde_1810</name>
</gene>
<accession>A0A0P0N5S0</accession>
<feature type="transmembrane region" description="Helical" evidence="1">
    <location>
        <begin position="132"/>
        <end position="155"/>
    </location>
</feature>
<sequence length="220" mass="22904">MGAALGGVVAYRVAETAAAGLWAASLFFLASSVPALMLDTGGFRPQRRGRIVLRAYREALLYGAASALPLVFAPFAPYYLRAAGLDVREVPLYYVSLHAAGVVLPPLLAPYPVLVALLLAAAPLLVYTGVHAAMLLGLASLSLAGALDEILYAYVSKARPSDPLLAGALQTARNLARAPASWLGGALYSIDPVLHVSTAALATASMAILLRPKGLRRRGS</sequence>
<dbReference type="AlphaFoldDB" id="A0A0P0N5S0"/>
<feature type="transmembrane region" description="Helical" evidence="1">
    <location>
        <begin position="20"/>
        <end position="38"/>
    </location>
</feature>
<evidence type="ECO:0000313" key="2">
    <source>
        <dbReference type="EMBL" id="ALL01853.1"/>
    </source>
</evidence>
<evidence type="ECO:0000256" key="1">
    <source>
        <dbReference type="SAM" id="Phobius"/>
    </source>
</evidence>
<proteinExistence type="predicted"/>
<feature type="transmembrane region" description="Helical" evidence="1">
    <location>
        <begin position="59"/>
        <end position="80"/>
    </location>
</feature>
<reference evidence="2 3" key="1">
    <citation type="submission" date="2015-10" db="EMBL/GenBank/DDBJ databases">
        <title>Complete genome sequence of hyperthermophilic archaeon Pyrodictium delaneyi Su06.</title>
        <authorList>
            <person name="Jung J.-H."/>
            <person name="Lin J."/>
            <person name="Holden J.F."/>
            <person name="Park C.-S."/>
        </authorList>
    </citation>
    <scope>NUCLEOTIDE SEQUENCE [LARGE SCALE GENOMIC DNA]</scope>
    <source>
        <strain evidence="2 3">Su06</strain>
    </source>
</reference>